<sequence length="750" mass="88615">MFETNELNALNGKIMRITQQSTEINQKEEEKRRNKLKELPNLKITKLQSQVDNLFKEILQLQTGQILDDVRGNAQLLSGISQIRYIVQAICVKLILSDPNALISKNGQGNLMNTDNCYVCTFRIYPSTMFSEIKKAACEFWNKIEQKYSLTDEYYNNLVTYNDSVMNFFKNYNALNPSQDAVVYLVKANQKSRELNRLQMDCITLDDKKNKMKENEQGGNLSKFRRRTLDFNKIEKVLPGLAQYREPTEEQVKKYMKNSDPLSFQNNIWIFLMYILIFILTWVSLELKSQSREVYAMSKVLETWLQAQYTGDIYNNTNDIYSFQRANFDEKYDLFKYLQNDFSKIFLHNPDTPSQLHTVHTQRVNCQGGGTFLKCYAIQANEGTINKTSIGVESWEKYRSYSDVNESLSIKGEFTTINGNGFTLDVDPQISPKDFNTLIEKSQKTFFSNAARGVLISFTTYSVRTDWWAYNYVLHEYGAHDVLIPPLVRSFPFKPNLYESQDEKRIYYLDIFRLTITLIIFTGVIIFKNGFRFANLFYYMIFFQCLSLLLIGLLIIKFNRVSRRLSQLYNMIEKPLFTLFMLMIMLVIIYSLLGYCAEQIWGVDFYEFRSINTAYYSMFSMFSLHSNQILPKVEKLYINREFWSFVFIIIYIVFMQYTFMNVFTSIFFEEQRVVSMYEEAIYKKYENLRRKKIVKQWLSGIFMCCTYCKSKAKQIKKLKKKDDNLEAVNVLREKMKQQKQNKQKAMNNRI</sequence>
<dbReference type="Gene3D" id="1.10.287.70">
    <property type="match status" value="1"/>
</dbReference>
<dbReference type="Proteomes" id="UP000039865">
    <property type="component" value="Unassembled WGS sequence"/>
</dbReference>
<dbReference type="EMBL" id="CCKQ01003893">
    <property type="protein sequence ID" value="CDW75034.1"/>
    <property type="molecule type" value="Genomic_DNA"/>
</dbReference>
<feature type="coiled-coil region" evidence="1">
    <location>
        <begin position="718"/>
        <end position="748"/>
    </location>
</feature>
<accession>A0A078A2M4</accession>
<protein>
    <submittedName>
        <fullName evidence="3">Uncharacterized protein</fullName>
    </submittedName>
</protein>
<evidence type="ECO:0000256" key="2">
    <source>
        <dbReference type="SAM" id="Phobius"/>
    </source>
</evidence>
<keyword evidence="2" id="KW-0472">Membrane</keyword>
<dbReference type="AlphaFoldDB" id="A0A078A2M4"/>
<evidence type="ECO:0000313" key="4">
    <source>
        <dbReference type="Proteomes" id="UP000039865"/>
    </source>
</evidence>
<dbReference type="OrthoDB" id="292773at2759"/>
<keyword evidence="2" id="KW-0812">Transmembrane</keyword>
<feature type="transmembrane region" description="Helical" evidence="2">
    <location>
        <begin position="642"/>
        <end position="668"/>
    </location>
</feature>
<feature type="transmembrane region" description="Helical" evidence="2">
    <location>
        <begin position="576"/>
        <end position="593"/>
    </location>
</feature>
<dbReference type="InParanoid" id="A0A078A2M4"/>
<name>A0A078A2M4_STYLE</name>
<keyword evidence="1" id="KW-0175">Coiled coil</keyword>
<feature type="transmembrane region" description="Helical" evidence="2">
    <location>
        <begin position="511"/>
        <end position="531"/>
    </location>
</feature>
<feature type="transmembrane region" description="Helical" evidence="2">
    <location>
        <begin position="268"/>
        <end position="287"/>
    </location>
</feature>
<evidence type="ECO:0000313" key="3">
    <source>
        <dbReference type="EMBL" id="CDW75034.1"/>
    </source>
</evidence>
<keyword evidence="4" id="KW-1185">Reference proteome</keyword>
<proteinExistence type="predicted"/>
<keyword evidence="2" id="KW-1133">Transmembrane helix</keyword>
<gene>
    <name evidence="3" type="primary">Contig15392.g16407</name>
    <name evidence="3" type="ORF">STYLEM_4019</name>
</gene>
<organism evidence="3 4">
    <name type="scientific">Stylonychia lemnae</name>
    <name type="common">Ciliate</name>
    <dbReference type="NCBI Taxonomy" id="5949"/>
    <lineage>
        <taxon>Eukaryota</taxon>
        <taxon>Sar</taxon>
        <taxon>Alveolata</taxon>
        <taxon>Ciliophora</taxon>
        <taxon>Intramacronucleata</taxon>
        <taxon>Spirotrichea</taxon>
        <taxon>Stichotrichia</taxon>
        <taxon>Sporadotrichida</taxon>
        <taxon>Oxytrichidae</taxon>
        <taxon>Stylonychinae</taxon>
        <taxon>Stylonychia</taxon>
    </lineage>
</organism>
<feature type="transmembrane region" description="Helical" evidence="2">
    <location>
        <begin position="537"/>
        <end position="556"/>
    </location>
</feature>
<evidence type="ECO:0000256" key="1">
    <source>
        <dbReference type="SAM" id="Coils"/>
    </source>
</evidence>
<reference evidence="3 4" key="1">
    <citation type="submission" date="2014-06" db="EMBL/GenBank/DDBJ databases">
        <authorList>
            <person name="Swart Estienne"/>
        </authorList>
    </citation>
    <scope>NUCLEOTIDE SEQUENCE [LARGE SCALE GENOMIC DNA]</scope>
    <source>
        <strain evidence="3 4">130c</strain>
    </source>
</reference>